<reference evidence="4" key="1">
    <citation type="submission" date="2016-11" db="EMBL/GenBank/DDBJ databases">
        <authorList>
            <person name="Varghese N."/>
            <person name="Submissions S."/>
        </authorList>
    </citation>
    <scope>NUCLEOTIDE SEQUENCE [LARGE SCALE GENOMIC DNA]</scope>
    <source>
        <strain evidence="4">CGMCC 1.10835</strain>
    </source>
</reference>
<feature type="transmembrane region" description="Helical" evidence="1">
    <location>
        <begin position="12"/>
        <end position="31"/>
    </location>
</feature>
<gene>
    <name evidence="3" type="ORF">SAMN05216369_2935</name>
</gene>
<dbReference type="EMBL" id="FRAQ01000003">
    <property type="protein sequence ID" value="SHK73238.1"/>
    <property type="molecule type" value="Genomic_DNA"/>
</dbReference>
<evidence type="ECO:0000313" key="3">
    <source>
        <dbReference type="EMBL" id="SHK73238.1"/>
    </source>
</evidence>
<feature type="domain" description="Chlorhexidine efflux transporter" evidence="2">
    <location>
        <begin position="2"/>
        <end position="65"/>
    </location>
</feature>
<keyword evidence="1" id="KW-0472">Membrane</keyword>
<organism evidence="3 4">
    <name type="scientific">Marinobacter antarcticus</name>
    <dbReference type="NCBI Taxonomy" id="564117"/>
    <lineage>
        <taxon>Bacteria</taxon>
        <taxon>Pseudomonadati</taxon>
        <taxon>Pseudomonadota</taxon>
        <taxon>Gammaproteobacteria</taxon>
        <taxon>Pseudomonadales</taxon>
        <taxon>Marinobacteraceae</taxon>
        <taxon>Marinobacter</taxon>
    </lineage>
</organism>
<keyword evidence="1" id="KW-0812">Transmembrane</keyword>
<dbReference type="Pfam" id="PF05232">
    <property type="entry name" value="BTP"/>
    <property type="match status" value="1"/>
</dbReference>
<dbReference type="OrthoDB" id="1631120at2"/>
<accession>A0A1M6UVK5</accession>
<dbReference type="AlphaFoldDB" id="A0A1M6UVK5"/>
<feature type="transmembrane region" description="Helical" evidence="1">
    <location>
        <begin position="37"/>
        <end position="55"/>
    </location>
</feature>
<evidence type="ECO:0000313" key="4">
    <source>
        <dbReference type="Proteomes" id="UP000184497"/>
    </source>
</evidence>
<keyword evidence="4" id="KW-1185">Reference proteome</keyword>
<evidence type="ECO:0000259" key="2">
    <source>
        <dbReference type="Pfam" id="PF05232"/>
    </source>
</evidence>
<sequence>MRTIGDRIRQAVSFEVLGLLISIPLAASAFGYSLEKIGVLGLTGATLATVWNYIFNLGFDHTLKRLTDQSLSASQARK</sequence>
<keyword evidence="1" id="KW-1133">Transmembrane helix</keyword>
<dbReference type="RefSeq" id="WP_072798879.1">
    <property type="nucleotide sequence ID" value="NZ_FRAQ01000003.1"/>
</dbReference>
<dbReference type="Proteomes" id="UP000184497">
    <property type="component" value="Unassembled WGS sequence"/>
</dbReference>
<name>A0A1M6UVK5_9GAMM</name>
<protein>
    <submittedName>
        <fullName evidence="3">Chlorhexidine efflux transporter</fullName>
    </submittedName>
</protein>
<dbReference type="InterPro" id="IPR007896">
    <property type="entry name" value="BTP_bacteria"/>
</dbReference>
<evidence type="ECO:0000256" key="1">
    <source>
        <dbReference type="SAM" id="Phobius"/>
    </source>
</evidence>
<proteinExistence type="predicted"/>